<feature type="region of interest" description="Disordered" evidence="1">
    <location>
        <begin position="1"/>
        <end position="27"/>
    </location>
</feature>
<dbReference type="InterPro" id="IPR022187">
    <property type="entry name" value="Conjug_transposon_TraM"/>
</dbReference>
<evidence type="ECO:0000256" key="1">
    <source>
        <dbReference type="SAM" id="MobiDB-lite"/>
    </source>
</evidence>
<dbReference type="Pfam" id="PF12508">
    <property type="entry name" value="Transposon_TraM"/>
    <property type="match status" value="1"/>
</dbReference>
<dbReference type="RefSeq" id="WP_108778994.1">
    <property type="nucleotide sequence ID" value="NZ_CP029186.1"/>
</dbReference>
<protein>
    <submittedName>
        <fullName evidence="4">Conjugative transposon protein TraM</fullName>
    </submittedName>
</protein>
<name>A0A2S1R154_9FLAO</name>
<dbReference type="Proteomes" id="UP000244929">
    <property type="component" value="Chromosome"/>
</dbReference>
<keyword evidence="5" id="KW-1185">Reference proteome</keyword>
<keyword evidence="2" id="KW-1133">Transmembrane helix</keyword>
<keyword evidence="2" id="KW-0472">Membrane</keyword>
<accession>A0A2S1R154</accession>
<evidence type="ECO:0000313" key="5">
    <source>
        <dbReference type="Proteomes" id="UP000244929"/>
    </source>
</evidence>
<evidence type="ECO:0000313" key="4">
    <source>
        <dbReference type="EMBL" id="AWH86271.1"/>
    </source>
</evidence>
<dbReference type="EMBL" id="CP029186">
    <property type="protein sequence ID" value="AWH86271.1"/>
    <property type="molecule type" value="Genomic_DNA"/>
</dbReference>
<dbReference type="AlphaFoldDB" id="A0A2S1R154"/>
<feature type="domain" description="Conjugative transposon TraM C-terminal" evidence="3">
    <location>
        <begin position="247"/>
        <end position="396"/>
    </location>
</feature>
<dbReference type="KEGG" id="falb:HYN59_14645"/>
<feature type="transmembrane region" description="Helical" evidence="2">
    <location>
        <begin position="34"/>
        <end position="52"/>
    </location>
</feature>
<proteinExistence type="predicted"/>
<keyword evidence="2" id="KW-0812">Transmembrane</keyword>
<reference evidence="4 5" key="1">
    <citation type="submission" date="2018-04" db="EMBL/GenBank/DDBJ databases">
        <title>Genome sequencing of Flavobacterium sp. HYN0059.</title>
        <authorList>
            <person name="Yi H."/>
            <person name="Baek C."/>
        </authorList>
    </citation>
    <scope>NUCLEOTIDE SEQUENCE [LARGE SCALE GENOMIC DNA]</scope>
    <source>
        <strain evidence="4 5">HYN0059</strain>
    </source>
</reference>
<evidence type="ECO:0000256" key="2">
    <source>
        <dbReference type="SAM" id="Phobius"/>
    </source>
</evidence>
<dbReference type="OrthoDB" id="1311366at2"/>
<gene>
    <name evidence="4" type="primary">traM</name>
    <name evidence="4" type="ORF">HYN59_14645</name>
</gene>
<feature type="region of interest" description="Disordered" evidence="1">
    <location>
        <begin position="58"/>
        <end position="88"/>
    </location>
</feature>
<organism evidence="4 5">
    <name type="scientific">Flavobacterium album</name>
    <dbReference type="NCBI Taxonomy" id="2175091"/>
    <lineage>
        <taxon>Bacteria</taxon>
        <taxon>Pseudomonadati</taxon>
        <taxon>Bacteroidota</taxon>
        <taxon>Flavobacteriia</taxon>
        <taxon>Flavobacteriales</taxon>
        <taxon>Flavobacteriaceae</taxon>
        <taxon>Flavobacterium</taxon>
    </lineage>
</organism>
<evidence type="ECO:0000259" key="3">
    <source>
        <dbReference type="Pfam" id="PF12508"/>
    </source>
</evidence>
<dbReference type="InterPro" id="IPR055407">
    <property type="entry name" value="TraM_C"/>
</dbReference>
<dbReference type="NCBIfam" id="TIGR03779">
    <property type="entry name" value="Bac_Flav_CT_M"/>
    <property type="match status" value="1"/>
</dbReference>
<sequence length="399" mass="42644">MKEKQQKPEIFISEGPAGKREHGGSDTGARLKKYGVIGLMVIAFAGCLYMIFSPSQEQAEKEREGIGANQAVPQASEAAMPSDKGKAYEQELLKERDEEKSRAISTLSDYWQDSQGGDTLAQEPSVPEAKVPGLESYRNARQSLGSFYRNDESSQMKEELESLRRQLAEGSRKPPGNNLDSQLALMEKSYQMASKYFPGGKPQDPGDQQGSVAEEPFEPVHAASGGVVSLLGQVSTEGTSGDQKNGIRACVHQGQIVIPGAPVQLRLMEPATFSSGTIRAGSLVTALAKFDAGRLQLQVTSLVADGSIVPVSLEAYDTDGQKGLHIPYNPEAGALNQIAGNMAGTGGTSIMMTRSAGQQMAADLGRGVVQGVSGYFSKRVKLAKVHLPASYELYLVSKK</sequence>